<sequence>MTEDISSKRRDPDVMPGLFSFIPERTDHHDHHRAVDYGDNIRVTDGVDGGMNIQAQYISDIDGVLTVAFFVRERLVTIVSGPTPVMEKSLVLLREAMKRYK</sequence>
<dbReference type="RefSeq" id="WP_143023814.1">
    <property type="nucleotide sequence ID" value="NZ_FNOS01000002.1"/>
</dbReference>
<keyword evidence="2" id="KW-1185">Reference proteome</keyword>
<proteinExistence type="predicted"/>
<protein>
    <submittedName>
        <fullName evidence="1">Uncharacterized protein</fullName>
    </submittedName>
</protein>
<accession>A0A1H3DGF5</accession>
<organism evidence="1 2">
    <name type="scientific">Salimicrobium album</name>
    <dbReference type="NCBI Taxonomy" id="50717"/>
    <lineage>
        <taxon>Bacteria</taxon>
        <taxon>Bacillati</taxon>
        <taxon>Bacillota</taxon>
        <taxon>Bacilli</taxon>
        <taxon>Bacillales</taxon>
        <taxon>Bacillaceae</taxon>
        <taxon>Salimicrobium</taxon>
    </lineage>
</organism>
<comment type="caution">
    <text evidence="1">The sequence shown here is derived from an EMBL/GenBank/DDBJ whole genome shotgun (WGS) entry which is preliminary data.</text>
</comment>
<gene>
    <name evidence="1" type="ORF">SAMN04488081_0934</name>
</gene>
<dbReference type="Proteomes" id="UP000198647">
    <property type="component" value="Unassembled WGS sequence"/>
</dbReference>
<dbReference type="EMBL" id="FNOS01000002">
    <property type="protein sequence ID" value="SDX64779.1"/>
    <property type="molecule type" value="Genomic_DNA"/>
</dbReference>
<name>A0A1H3DGF5_9BACI</name>
<evidence type="ECO:0000313" key="2">
    <source>
        <dbReference type="Proteomes" id="UP000198647"/>
    </source>
</evidence>
<reference evidence="1 2" key="1">
    <citation type="submission" date="2016-10" db="EMBL/GenBank/DDBJ databases">
        <authorList>
            <person name="Varghese N."/>
            <person name="Submissions S."/>
        </authorList>
    </citation>
    <scope>NUCLEOTIDE SEQUENCE [LARGE SCALE GENOMIC DNA]</scope>
    <source>
        <strain evidence="1 2">DSM 20748</strain>
    </source>
</reference>
<evidence type="ECO:0000313" key="1">
    <source>
        <dbReference type="EMBL" id="SDX64779.1"/>
    </source>
</evidence>